<evidence type="ECO:0000256" key="1">
    <source>
        <dbReference type="ARBA" id="ARBA00001946"/>
    </source>
</evidence>
<dbReference type="InterPro" id="IPR036412">
    <property type="entry name" value="HAD-like_sf"/>
</dbReference>
<dbReference type="InterPro" id="IPR050582">
    <property type="entry name" value="HAD-like_SerB"/>
</dbReference>
<dbReference type="EC" id="3.1.3.3" evidence="3"/>
<dbReference type="Pfam" id="PF12710">
    <property type="entry name" value="HAD"/>
    <property type="match status" value="1"/>
</dbReference>
<dbReference type="GO" id="GO:0000287">
    <property type="term" value="F:magnesium ion binding"/>
    <property type="evidence" value="ECO:0007669"/>
    <property type="project" value="TreeGrafter"/>
</dbReference>
<evidence type="ECO:0000256" key="8">
    <source>
        <dbReference type="ARBA" id="ARBA00023299"/>
    </source>
</evidence>
<keyword evidence="8" id="KW-0718">Serine biosynthesis</keyword>
<dbReference type="Proteomes" id="UP000422569">
    <property type="component" value="Chromosome"/>
</dbReference>
<accession>A0A6B8M1D6</accession>
<keyword evidence="13" id="KW-1185">Reference proteome</keyword>
<proteinExistence type="predicted"/>
<comment type="catalytic activity">
    <reaction evidence="10">
        <text>O-phospho-D-serine + H2O = D-serine + phosphate</text>
        <dbReference type="Rhea" id="RHEA:24873"/>
        <dbReference type="ChEBI" id="CHEBI:15377"/>
        <dbReference type="ChEBI" id="CHEBI:35247"/>
        <dbReference type="ChEBI" id="CHEBI:43474"/>
        <dbReference type="ChEBI" id="CHEBI:58680"/>
        <dbReference type="EC" id="3.1.3.3"/>
    </reaction>
</comment>
<evidence type="ECO:0000256" key="7">
    <source>
        <dbReference type="ARBA" id="ARBA00022842"/>
    </source>
</evidence>
<evidence type="ECO:0000256" key="2">
    <source>
        <dbReference type="ARBA" id="ARBA00005135"/>
    </source>
</evidence>
<dbReference type="PANTHER" id="PTHR43344:SF2">
    <property type="entry name" value="PHOSPHOSERINE PHOSPHATASE"/>
    <property type="match status" value="1"/>
</dbReference>
<organism evidence="12 13">
    <name type="scientific">Methylocystis parvus</name>
    <dbReference type="NCBI Taxonomy" id="134"/>
    <lineage>
        <taxon>Bacteria</taxon>
        <taxon>Pseudomonadati</taxon>
        <taxon>Pseudomonadota</taxon>
        <taxon>Alphaproteobacteria</taxon>
        <taxon>Hyphomicrobiales</taxon>
        <taxon>Methylocystaceae</taxon>
        <taxon>Methylocystis</taxon>
    </lineage>
</organism>
<dbReference type="EMBL" id="CP044331">
    <property type="protein sequence ID" value="QGM96681.1"/>
    <property type="molecule type" value="Genomic_DNA"/>
</dbReference>
<evidence type="ECO:0000256" key="10">
    <source>
        <dbReference type="ARBA" id="ARBA00048523"/>
    </source>
</evidence>
<dbReference type="AlphaFoldDB" id="A0A6B8M1D6"/>
<dbReference type="KEGG" id="mpar:F7D14_03755"/>
<keyword evidence="4" id="KW-0028">Amino-acid biosynthesis</keyword>
<gene>
    <name evidence="12" type="ORF">F7D14_03755</name>
</gene>
<keyword evidence="11" id="KW-0732">Signal</keyword>
<protein>
    <recommendedName>
        <fullName evidence="3">phosphoserine phosphatase</fullName>
        <ecNumber evidence="3">3.1.3.3</ecNumber>
    </recommendedName>
</protein>
<evidence type="ECO:0000256" key="5">
    <source>
        <dbReference type="ARBA" id="ARBA00022723"/>
    </source>
</evidence>
<dbReference type="PANTHER" id="PTHR43344">
    <property type="entry name" value="PHOSPHOSERINE PHOSPHATASE"/>
    <property type="match status" value="1"/>
</dbReference>
<evidence type="ECO:0000256" key="11">
    <source>
        <dbReference type="SAM" id="SignalP"/>
    </source>
</evidence>
<dbReference type="SUPFAM" id="SSF56784">
    <property type="entry name" value="HAD-like"/>
    <property type="match status" value="1"/>
</dbReference>
<evidence type="ECO:0000313" key="13">
    <source>
        <dbReference type="Proteomes" id="UP000422569"/>
    </source>
</evidence>
<evidence type="ECO:0000256" key="4">
    <source>
        <dbReference type="ARBA" id="ARBA00022605"/>
    </source>
</evidence>
<evidence type="ECO:0000313" key="12">
    <source>
        <dbReference type="EMBL" id="QGM96681.1"/>
    </source>
</evidence>
<reference evidence="12 13" key="1">
    <citation type="submission" date="2019-09" db="EMBL/GenBank/DDBJ databases">
        <title>Isolation and complete genome sequencing of Methylocystis species.</title>
        <authorList>
            <person name="Rumah B.L."/>
            <person name="Stead C.E."/>
            <person name="Stevens B.C."/>
            <person name="Minton N.P."/>
            <person name="Grosse-Honebrink A."/>
            <person name="Zhang Y."/>
        </authorList>
    </citation>
    <scope>NUCLEOTIDE SEQUENCE [LARGE SCALE GENOMIC DNA]</scope>
    <source>
        <strain evidence="12 13">BRCS2</strain>
    </source>
</reference>
<name>A0A6B8M1D6_9HYPH</name>
<dbReference type="InterPro" id="IPR023214">
    <property type="entry name" value="HAD_sf"/>
</dbReference>
<dbReference type="GO" id="GO:0006564">
    <property type="term" value="P:L-serine biosynthetic process"/>
    <property type="evidence" value="ECO:0007669"/>
    <property type="project" value="UniProtKB-KW"/>
</dbReference>
<evidence type="ECO:0000256" key="9">
    <source>
        <dbReference type="ARBA" id="ARBA00048138"/>
    </source>
</evidence>
<keyword evidence="5" id="KW-0479">Metal-binding</keyword>
<feature type="signal peptide" evidence="11">
    <location>
        <begin position="1"/>
        <end position="19"/>
    </location>
</feature>
<keyword evidence="6 12" id="KW-0378">Hydrolase</keyword>
<dbReference type="GO" id="GO:0005737">
    <property type="term" value="C:cytoplasm"/>
    <property type="evidence" value="ECO:0007669"/>
    <property type="project" value="TreeGrafter"/>
</dbReference>
<evidence type="ECO:0000256" key="3">
    <source>
        <dbReference type="ARBA" id="ARBA00012640"/>
    </source>
</evidence>
<comment type="catalytic activity">
    <reaction evidence="9">
        <text>O-phospho-L-serine + H2O = L-serine + phosphate</text>
        <dbReference type="Rhea" id="RHEA:21208"/>
        <dbReference type="ChEBI" id="CHEBI:15377"/>
        <dbReference type="ChEBI" id="CHEBI:33384"/>
        <dbReference type="ChEBI" id="CHEBI:43474"/>
        <dbReference type="ChEBI" id="CHEBI:57524"/>
        <dbReference type="EC" id="3.1.3.3"/>
    </reaction>
</comment>
<dbReference type="RefSeq" id="WP_016920481.1">
    <property type="nucleotide sequence ID" value="NZ_CP044331.1"/>
</dbReference>
<dbReference type="GO" id="GO:0036424">
    <property type="term" value="F:L-phosphoserine phosphatase activity"/>
    <property type="evidence" value="ECO:0007669"/>
    <property type="project" value="TreeGrafter"/>
</dbReference>
<evidence type="ECO:0000256" key="6">
    <source>
        <dbReference type="ARBA" id="ARBA00022801"/>
    </source>
</evidence>
<feature type="chain" id="PRO_5025464049" description="phosphoserine phosphatase" evidence="11">
    <location>
        <begin position="20"/>
        <end position="323"/>
    </location>
</feature>
<dbReference type="Gene3D" id="3.40.50.1000">
    <property type="entry name" value="HAD superfamily/HAD-like"/>
    <property type="match status" value="1"/>
</dbReference>
<comment type="pathway">
    <text evidence="2">Amino-acid biosynthesis; L-serine biosynthesis; L-serine from 3-phospho-D-glycerate: step 3/3.</text>
</comment>
<sequence>MRLHLLVVLILSFATPLRAEDALSSWNEGQAKKAIVAFVSRVTQPGPDFVKPEDRIAVFDNDGTLWTEWPAYSQLLFALDRVKALAPQHPEWRGRQPFKAALAGDVKALAASGEKGAVEIVGATHAGNTPEAFQAIVSQWLASAEHPRFKARYDRLVYQPMLDLLAYLRANGFKTYIVSGGGAEFLRAFSERVYGVPPEQVVGSTIVTKYEVLDGAPVLMREAKIDFIDDKAGKPVAINKYIGKRPIAAFGNSDGDFQMLEWTTAGPGPRFGLIVHHDDEAREAAYDRKSSVGRLDRALDEAGKRGWTLVSMKNDWKRIFPAP</sequence>
<keyword evidence="7" id="KW-0460">Magnesium</keyword>
<comment type="cofactor">
    <cofactor evidence="1">
        <name>Mg(2+)</name>
        <dbReference type="ChEBI" id="CHEBI:18420"/>
    </cofactor>
</comment>